<dbReference type="Proteomes" id="UP000215767">
    <property type="component" value="Unassembled WGS sequence"/>
</dbReference>
<evidence type="ECO:0000313" key="4">
    <source>
        <dbReference type="EMBL" id="OZI64468.1"/>
    </source>
</evidence>
<dbReference type="AlphaFoldDB" id="A0A261URE1"/>
<reference evidence="5" key="1">
    <citation type="submission" date="2017-05" db="EMBL/GenBank/DDBJ databases">
        <title>Complete and WGS of Bordetella genogroups.</title>
        <authorList>
            <person name="Spilker T."/>
            <person name="Lipuma J."/>
        </authorList>
    </citation>
    <scope>NUCLEOTIDE SEQUENCE [LARGE SCALE GENOMIC DNA]</scope>
    <source>
        <strain evidence="5">AU8856</strain>
    </source>
</reference>
<dbReference type="InterPro" id="IPR045337">
    <property type="entry name" value="MmgE_PrpD_C"/>
</dbReference>
<dbReference type="Gene3D" id="1.10.4100.10">
    <property type="entry name" value="2-methylcitrate dehydratase PrpD"/>
    <property type="match status" value="1"/>
</dbReference>
<dbReference type="InterPro" id="IPR042183">
    <property type="entry name" value="MmgE/PrpD_sf_1"/>
</dbReference>
<dbReference type="Pfam" id="PF03972">
    <property type="entry name" value="MmgE_PrpD_N"/>
    <property type="match status" value="1"/>
</dbReference>
<comment type="similarity">
    <text evidence="1">Belongs to the PrpD family.</text>
</comment>
<name>A0A261URE1_9BORD</name>
<dbReference type="InterPro" id="IPR036148">
    <property type="entry name" value="MmgE/PrpD_sf"/>
</dbReference>
<dbReference type="RefSeq" id="WP_094840772.1">
    <property type="nucleotide sequence ID" value="NZ_NEVS01000002.1"/>
</dbReference>
<evidence type="ECO:0000259" key="2">
    <source>
        <dbReference type="Pfam" id="PF03972"/>
    </source>
</evidence>
<evidence type="ECO:0000256" key="1">
    <source>
        <dbReference type="ARBA" id="ARBA00006174"/>
    </source>
</evidence>
<dbReference type="PANTHER" id="PTHR16943">
    <property type="entry name" value="2-METHYLCITRATE DEHYDRATASE-RELATED"/>
    <property type="match status" value="1"/>
</dbReference>
<dbReference type="SUPFAM" id="SSF103378">
    <property type="entry name" value="2-methylcitrate dehydratase PrpD"/>
    <property type="match status" value="1"/>
</dbReference>
<keyword evidence="5" id="KW-1185">Reference proteome</keyword>
<accession>A0A261URE1</accession>
<protein>
    <submittedName>
        <fullName evidence="4">MmgE/PrpD family protein</fullName>
    </submittedName>
</protein>
<dbReference type="Gene3D" id="3.30.1330.120">
    <property type="entry name" value="2-methylcitrate dehydratase PrpD"/>
    <property type="match status" value="1"/>
</dbReference>
<organism evidence="4 5">
    <name type="scientific">Bordetella genomosp. 11</name>
    <dbReference type="NCBI Taxonomy" id="1416808"/>
    <lineage>
        <taxon>Bacteria</taxon>
        <taxon>Pseudomonadati</taxon>
        <taxon>Pseudomonadota</taxon>
        <taxon>Betaproteobacteria</taxon>
        <taxon>Burkholderiales</taxon>
        <taxon>Alcaligenaceae</taxon>
        <taxon>Bordetella</taxon>
    </lineage>
</organism>
<dbReference type="InterPro" id="IPR005656">
    <property type="entry name" value="MmgE_PrpD"/>
</dbReference>
<dbReference type="InterPro" id="IPR042188">
    <property type="entry name" value="MmgE/PrpD_sf_2"/>
</dbReference>
<sequence>MSHASRLDHFGPLTRDVARFGAEWRWEDIPETVRHEARRSLLNYFAVALAGATDPTLDIAARVFAPFSAGGQADIIGRGKRTDILHAASLNAMAANVFDFDDTHPATIIHPTAPVAPVVFALAQCRSITGAQLLHAFILGAEIECRMGKALTLGHYTRGWHITSTCGVFGAAIAAARLLGLDPCRTGWALASAGNQTGGLVETLGTMAKSIAVGNAARNGLLSALLAREGYTGPDQPLEGPRGVLQVLSDSPDPAQLNGELGQRWELGGNTYKPYPCGVVLNPVIEAVLALRGDPALGAVDLARVARVDLHGHPLLRQRTDRPGARTGRESQVSAQHAVAACLLHGRAGLAEFSDAAVADPRAHVLDTRLHFHDDPHYAIDAVEVRIALDDGRIFAHRVAAARGSASNPLADTDLERKLRELCAYGNTGCDPQAIIDGVWALERTADAGSLMAHAAGRPRGPEA</sequence>
<feature type="domain" description="MmgE/PrpD C-terminal" evidence="3">
    <location>
        <begin position="275"/>
        <end position="440"/>
    </location>
</feature>
<dbReference type="GO" id="GO:0016829">
    <property type="term" value="F:lyase activity"/>
    <property type="evidence" value="ECO:0007669"/>
    <property type="project" value="InterPro"/>
</dbReference>
<evidence type="ECO:0000259" key="3">
    <source>
        <dbReference type="Pfam" id="PF19305"/>
    </source>
</evidence>
<proteinExistence type="inferred from homology"/>
<comment type="caution">
    <text evidence="4">The sequence shown here is derived from an EMBL/GenBank/DDBJ whole genome shotgun (WGS) entry which is preliminary data.</text>
</comment>
<feature type="domain" description="MmgE/PrpD N-terminal" evidence="2">
    <location>
        <begin position="16"/>
        <end position="255"/>
    </location>
</feature>
<dbReference type="OrthoDB" id="9797528at2"/>
<dbReference type="Pfam" id="PF19305">
    <property type="entry name" value="MmgE_PrpD_C"/>
    <property type="match status" value="1"/>
</dbReference>
<dbReference type="EMBL" id="NEVS01000002">
    <property type="protein sequence ID" value="OZI64468.1"/>
    <property type="molecule type" value="Genomic_DNA"/>
</dbReference>
<dbReference type="PANTHER" id="PTHR16943:SF8">
    <property type="entry name" value="2-METHYLCITRATE DEHYDRATASE"/>
    <property type="match status" value="1"/>
</dbReference>
<evidence type="ECO:0000313" key="5">
    <source>
        <dbReference type="Proteomes" id="UP000215767"/>
    </source>
</evidence>
<dbReference type="InterPro" id="IPR045336">
    <property type="entry name" value="MmgE_PrpD_N"/>
</dbReference>
<gene>
    <name evidence="4" type="ORF">CAL28_07275</name>
</gene>